<dbReference type="SMART" id="SM00249">
    <property type="entry name" value="PHD"/>
    <property type="match status" value="1"/>
</dbReference>
<keyword evidence="7" id="KW-0539">Nucleus</keyword>
<dbReference type="PROSITE" id="PS01359">
    <property type="entry name" value="ZF_PHD_1"/>
    <property type="match status" value="1"/>
</dbReference>
<keyword evidence="3 8" id="KW-0863">Zinc-finger</keyword>
<dbReference type="SUPFAM" id="SSF57903">
    <property type="entry name" value="FYVE/PHD zinc finger"/>
    <property type="match status" value="1"/>
</dbReference>
<dbReference type="Proteomes" id="UP000887540">
    <property type="component" value="Unplaced"/>
</dbReference>
<sequence length="216" mass="24825">MDENFSEQLAQETLKRTTGSILIDAGFHKAKPGALNILSDILKKYLEKLYKTTVNFAQHADHNSVLIEDALAALKKLNISPETIVDYMEKQKPKPLPNPNPPSITVDNEKENQEITILSDSDEPTDLEIQPSGSLQIPDEDQGKEDTKYWACPICSDVWEEGKNMVECDMCKYWHHWECVNYKEDPTSDSWICKKCTPKYQALRKFFAQFEDVEKH</sequence>
<evidence type="ECO:0000259" key="10">
    <source>
        <dbReference type="PROSITE" id="PS50016"/>
    </source>
</evidence>
<evidence type="ECO:0000256" key="6">
    <source>
        <dbReference type="ARBA" id="ARBA00023163"/>
    </source>
</evidence>
<proteinExistence type="predicted"/>
<evidence type="ECO:0000256" key="4">
    <source>
        <dbReference type="ARBA" id="ARBA00022833"/>
    </source>
</evidence>
<keyword evidence="4" id="KW-0862">Zinc</keyword>
<dbReference type="Gene3D" id="1.10.20.10">
    <property type="entry name" value="Histone, subunit A"/>
    <property type="match status" value="1"/>
</dbReference>
<reference evidence="12" key="1">
    <citation type="submission" date="2022-11" db="UniProtKB">
        <authorList>
            <consortium name="WormBaseParasite"/>
        </authorList>
    </citation>
    <scope>IDENTIFICATION</scope>
</reference>
<dbReference type="SMART" id="SM00576">
    <property type="entry name" value="BTP"/>
    <property type="match status" value="1"/>
</dbReference>
<dbReference type="Pfam" id="PF00628">
    <property type="entry name" value="PHD"/>
    <property type="match status" value="1"/>
</dbReference>
<dbReference type="GO" id="GO:0008270">
    <property type="term" value="F:zinc ion binding"/>
    <property type="evidence" value="ECO:0007669"/>
    <property type="project" value="UniProtKB-KW"/>
</dbReference>
<dbReference type="InterPro" id="IPR009072">
    <property type="entry name" value="Histone-fold"/>
</dbReference>
<keyword evidence="11" id="KW-1185">Reference proteome</keyword>
<dbReference type="InterPro" id="IPR006565">
    <property type="entry name" value="BTP"/>
</dbReference>
<evidence type="ECO:0000313" key="12">
    <source>
        <dbReference type="WBParaSite" id="ACRNAN_scaffold2929.g26847.t1"/>
    </source>
</evidence>
<evidence type="ECO:0000256" key="2">
    <source>
        <dbReference type="ARBA" id="ARBA00022723"/>
    </source>
</evidence>
<dbReference type="AlphaFoldDB" id="A0A914DKY6"/>
<dbReference type="Gene3D" id="3.30.40.10">
    <property type="entry name" value="Zinc/RING finger domain, C3HC4 (zinc finger)"/>
    <property type="match status" value="1"/>
</dbReference>
<evidence type="ECO:0000313" key="11">
    <source>
        <dbReference type="Proteomes" id="UP000887540"/>
    </source>
</evidence>
<dbReference type="GO" id="GO:0002039">
    <property type="term" value="F:p53 binding"/>
    <property type="evidence" value="ECO:0007669"/>
    <property type="project" value="TreeGrafter"/>
</dbReference>
<dbReference type="InterPro" id="IPR001965">
    <property type="entry name" value="Znf_PHD"/>
</dbReference>
<comment type="subcellular location">
    <subcellularLocation>
        <location evidence="1">Nucleus</location>
    </subcellularLocation>
</comment>
<dbReference type="InterPro" id="IPR013083">
    <property type="entry name" value="Znf_RING/FYVE/PHD"/>
</dbReference>
<evidence type="ECO:0000256" key="8">
    <source>
        <dbReference type="PROSITE-ProRule" id="PRU00146"/>
    </source>
</evidence>
<dbReference type="InterPro" id="IPR011011">
    <property type="entry name" value="Znf_FYVE_PHD"/>
</dbReference>
<dbReference type="GO" id="GO:0045944">
    <property type="term" value="P:positive regulation of transcription by RNA polymerase II"/>
    <property type="evidence" value="ECO:0007669"/>
    <property type="project" value="TreeGrafter"/>
</dbReference>
<dbReference type="InterPro" id="IPR019787">
    <property type="entry name" value="Znf_PHD-finger"/>
</dbReference>
<dbReference type="WBParaSite" id="ACRNAN_scaffold2929.g26847.t1">
    <property type="protein sequence ID" value="ACRNAN_scaffold2929.g26847.t1"/>
    <property type="gene ID" value="ACRNAN_scaffold2929.g26847"/>
</dbReference>
<name>A0A914DKY6_9BILA</name>
<evidence type="ECO:0000256" key="7">
    <source>
        <dbReference type="ARBA" id="ARBA00023242"/>
    </source>
</evidence>
<dbReference type="Pfam" id="PF07524">
    <property type="entry name" value="Bromo_TP"/>
    <property type="match status" value="1"/>
</dbReference>
<feature type="domain" description="PHD-type" evidence="10">
    <location>
        <begin position="149"/>
        <end position="199"/>
    </location>
</feature>
<dbReference type="GO" id="GO:0005669">
    <property type="term" value="C:transcription factor TFIID complex"/>
    <property type="evidence" value="ECO:0007669"/>
    <property type="project" value="TreeGrafter"/>
</dbReference>
<keyword evidence="6" id="KW-0804">Transcription</keyword>
<evidence type="ECO:0000256" key="3">
    <source>
        <dbReference type="ARBA" id="ARBA00022771"/>
    </source>
</evidence>
<dbReference type="PANTHER" id="PTHR46452">
    <property type="entry name" value="TRANSCRIPTION INITIATION FACTOR TFIID SUBUNIT 3"/>
    <property type="match status" value="1"/>
</dbReference>
<keyword evidence="2" id="KW-0479">Metal-binding</keyword>
<feature type="region of interest" description="Disordered" evidence="9">
    <location>
        <begin position="90"/>
        <end position="110"/>
    </location>
</feature>
<organism evidence="11 12">
    <name type="scientific">Acrobeloides nanus</name>
    <dbReference type="NCBI Taxonomy" id="290746"/>
    <lineage>
        <taxon>Eukaryota</taxon>
        <taxon>Metazoa</taxon>
        <taxon>Ecdysozoa</taxon>
        <taxon>Nematoda</taxon>
        <taxon>Chromadorea</taxon>
        <taxon>Rhabditida</taxon>
        <taxon>Tylenchina</taxon>
        <taxon>Cephalobomorpha</taxon>
        <taxon>Cephaloboidea</taxon>
        <taxon>Cephalobidae</taxon>
        <taxon>Acrobeloides</taxon>
    </lineage>
</organism>
<keyword evidence="5" id="KW-0805">Transcription regulation</keyword>
<evidence type="ECO:0000256" key="9">
    <source>
        <dbReference type="SAM" id="MobiDB-lite"/>
    </source>
</evidence>
<evidence type="ECO:0000256" key="5">
    <source>
        <dbReference type="ARBA" id="ARBA00023015"/>
    </source>
</evidence>
<dbReference type="InterPro" id="IPR019786">
    <property type="entry name" value="Zinc_finger_PHD-type_CS"/>
</dbReference>
<evidence type="ECO:0000256" key="1">
    <source>
        <dbReference type="ARBA" id="ARBA00004123"/>
    </source>
</evidence>
<dbReference type="GO" id="GO:0046982">
    <property type="term" value="F:protein heterodimerization activity"/>
    <property type="evidence" value="ECO:0007669"/>
    <property type="project" value="InterPro"/>
</dbReference>
<accession>A0A914DKY6</accession>
<dbReference type="PANTHER" id="PTHR46452:SF1">
    <property type="entry name" value="TRANSCRIPTION INITIATION FACTOR TFIID SUBUNIT 3"/>
    <property type="match status" value="1"/>
</dbReference>
<dbReference type="SUPFAM" id="SSF47113">
    <property type="entry name" value="Histone-fold"/>
    <property type="match status" value="1"/>
</dbReference>
<protein>
    <submittedName>
        <fullName evidence="12">PHD-type domain-containing protein</fullName>
    </submittedName>
</protein>
<dbReference type="PROSITE" id="PS50016">
    <property type="entry name" value="ZF_PHD_2"/>
    <property type="match status" value="1"/>
</dbReference>